<feature type="transmembrane region" description="Helical" evidence="1">
    <location>
        <begin position="145"/>
        <end position="167"/>
    </location>
</feature>
<reference evidence="2 3" key="1">
    <citation type="submission" date="2024-07" db="EMBL/GenBank/DDBJ databases">
        <authorList>
            <person name="Thanompreechachai J."/>
            <person name="Duangmal K."/>
        </authorList>
    </citation>
    <scope>NUCLEOTIDE SEQUENCE [LARGE SCALE GENOMIC DNA]</scope>
    <source>
        <strain evidence="2 3">LSe6-4</strain>
    </source>
</reference>
<evidence type="ECO:0000313" key="3">
    <source>
        <dbReference type="Proteomes" id="UP001565927"/>
    </source>
</evidence>
<feature type="transmembrane region" description="Helical" evidence="1">
    <location>
        <begin position="58"/>
        <end position="77"/>
    </location>
</feature>
<keyword evidence="1" id="KW-0472">Membrane</keyword>
<evidence type="ECO:0000256" key="1">
    <source>
        <dbReference type="SAM" id="Phobius"/>
    </source>
</evidence>
<feature type="transmembrane region" description="Helical" evidence="1">
    <location>
        <begin position="174"/>
        <end position="194"/>
    </location>
</feature>
<feature type="transmembrane region" description="Helical" evidence="1">
    <location>
        <begin position="247"/>
        <end position="266"/>
    </location>
</feature>
<protein>
    <submittedName>
        <fullName evidence="2">Uncharacterized protein</fullName>
    </submittedName>
</protein>
<dbReference type="EMBL" id="JBGFTU010000011">
    <property type="protein sequence ID" value="MEZ0165346.1"/>
    <property type="molecule type" value="Genomic_DNA"/>
</dbReference>
<feature type="transmembrane region" description="Helical" evidence="1">
    <location>
        <begin position="120"/>
        <end position="139"/>
    </location>
</feature>
<proteinExistence type="predicted"/>
<evidence type="ECO:0000313" key="2">
    <source>
        <dbReference type="EMBL" id="MEZ0165346.1"/>
    </source>
</evidence>
<organism evidence="2 3">
    <name type="scientific">Kineococcus halophytocola</name>
    <dbReference type="NCBI Taxonomy" id="3234027"/>
    <lineage>
        <taxon>Bacteria</taxon>
        <taxon>Bacillati</taxon>
        <taxon>Actinomycetota</taxon>
        <taxon>Actinomycetes</taxon>
        <taxon>Kineosporiales</taxon>
        <taxon>Kineosporiaceae</taxon>
        <taxon>Kineococcus</taxon>
    </lineage>
</organism>
<keyword evidence="1" id="KW-0812">Transmembrane</keyword>
<keyword evidence="3" id="KW-1185">Reference proteome</keyword>
<comment type="caution">
    <text evidence="2">The sequence shown here is derived from an EMBL/GenBank/DDBJ whole genome shotgun (WGS) entry which is preliminary data.</text>
</comment>
<sequence>MSASATATATFALAALVGLASFGGVPVLAVAAVGVGVLVAAGWPELLDLPARRGSTTVVALVAVAAALTAALTVGAARAEGSQVSGVLGHLPAVAALALLVAFVHQLLRRDGRPRLVESVTGVVAAQAVVVLGAAWVAVPTTYAGAALAPVVLAALAATSAVSATAWPLRVVGPVNLVVGAAVGWLASTVTALLGGGGTSPLAGGDPLVTEGRWVVAGIVAGLGAGLLVSAWRALSSRLPAARTLPAALAVAAVPVALGGAGAYLVGRLLLL</sequence>
<dbReference type="RefSeq" id="WP_370441565.1">
    <property type="nucleotide sequence ID" value="NZ_JBGFTU010000011.1"/>
</dbReference>
<feature type="transmembrane region" description="Helical" evidence="1">
    <location>
        <begin position="214"/>
        <end position="235"/>
    </location>
</feature>
<keyword evidence="1" id="KW-1133">Transmembrane helix</keyword>
<accession>A0ABV4H1A0</accession>
<name>A0ABV4H1A0_9ACTN</name>
<feature type="transmembrane region" description="Helical" evidence="1">
    <location>
        <begin position="89"/>
        <end position="108"/>
    </location>
</feature>
<feature type="transmembrane region" description="Helical" evidence="1">
    <location>
        <begin position="29"/>
        <end position="46"/>
    </location>
</feature>
<gene>
    <name evidence="2" type="ORF">AB2L27_11310</name>
</gene>
<dbReference type="Proteomes" id="UP001565927">
    <property type="component" value="Unassembled WGS sequence"/>
</dbReference>